<evidence type="ECO:0000256" key="2">
    <source>
        <dbReference type="ARBA" id="ARBA00023004"/>
    </source>
</evidence>
<feature type="domain" description="DinB-like" evidence="5">
    <location>
        <begin position="24"/>
        <end position="151"/>
    </location>
</feature>
<keyword evidence="2" id="KW-0408">Iron</keyword>
<dbReference type="InterPro" id="IPR016187">
    <property type="entry name" value="CTDL_fold"/>
</dbReference>
<dbReference type="SUPFAM" id="SSF56436">
    <property type="entry name" value="C-type lectin-like"/>
    <property type="match status" value="1"/>
</dbReference>
<dbReference type="STRING" id="1121001.SAMN02745857_00436"/>
<evidence type="ECO:0000256" key="3">
    <source>
        <dbReference type="ARBA" id="ARBA00037882"/>
    </source>
</evidence>
<dbReference type="InterPro" id="IPR024775">
    <property type="entry name" value="DinB-like"/>
</dbReference>
<dbReference type="GO" id="GO:0052699">
    <property type="term" value="P:ergothioneine biosynthetic process"/>
    <property type="evidence" value="ECO:0007669"/>
    <property type="project" value="InterPro"/>
</dbReference>
<evidence type="ECO:0000259" key="5">
    <source>
        <dbReference type="Pfam" id="PF12867"/>
    </source>
</evidence>
<keyword evidence="7" id="KW-1185">Reference proteome</keyword>
<dbReference type="NCBIfam" id="TIGR03440">
    <property type="entry name" value="egtB_TIGR03440"/>
    <property type="match status" value="1"/>
</dbReference>
<dbReference type="Proteomes" id="UP000192761">
    <property type="component" value="Unassembled WGS sequence"/>
</dbReference>
<organism evidence="6 7">
    <name type="scientific">Andreprevotia lacus DSM 23236</name>
    <dbReference type="NCBI Taxonomy" id="1121001"/>
    <lineage>
        <taxon>Bacteria</taxon>
        <taxon>Pseudomonadati</taxon>
        <taxon>Pseudomonadota</taxon>
        <taxon>Betaproteobacteria</taxon>
        <taxon>Neisseriales</taxon>
        <taxon>Chitinibacteraceae</taxon>
        <taxon>Andreprevotia</taxon>
    </lineage>
</organism>
<dbReference type="InterPro" id="IPR005532">
    <property type="entry name" value="SUMF_dom"/>
</dbReference>
<dbReference type="EMBL" id="FWXD01000002">
    <property type="protein sequence ID" value="SMC17942.1"/>
    <property type="molecule type" value="Genomic_DNA"/>
</dbReference>
<evidence type="ECO:0000313" key="7">
    <source>
        <dbReference type="Proteomes" id="UP000192761"/>
    </source>
</evidence>
<dbReference type="OrthoDB" id="9768004at2"/>
<dbReference type="RefSeq" id="WP_084089072.1">
    <property type="nucleotide sequence ID" value="NZ_FWXD01000002.1"/>
</dbReference>
<reference evidence="6 7" key="1">
    <citation type="submission" date="2017-04" db="EMBL/GenBank/DDBJ databases">
        <authorList>
            <person name="Afonso C.L."/>
            <person name="Miller P.J."/>
            <person name="Scott M.A."/>
            <person name="Spackman E."/>
            <person name="Goraichik I."/>
            <person name="Dimitrov K.M."/>
            <person name="Suarez D.L."/>
            <person name="Swayne D.E."/>
        </authorList>
    </citation>
    <scope>NUCLEOTIDE SEQUENCE [LARGE SCALE GENOMIC DNA]</scope>
    <source>
        <strain evidence="6 7">DSM 23236</strain>
    </source>
</reference>
<proteinExistence type="predicted"/>
<evidence type="ECO:0000256" key="1">
    <source>
        <dbReference type="ARBA" id="ARBA00023002"/>
    </source>
</evidence>
<dbReference type="AlphaFoldDB" id="A0A1W1X1X9"/>
<sequence>MKQDASADLAMRQAGLRRAYAGVRACSMQLIAGLSAEDCMVQSMPDASPVKWHLAHVTWFFETFLLEPAETGFQPFDPAFRVLFNSYYVGVGERHPRPARGVLSRPALDTVLAYRRDVDLRMDALMDSAQPADVLNLIELGLHHEQQHQELMLTDLKHHFWCNPLHPVLDSAPRSAGPVGPLRWLPLAGGVLEVGYGADGFAFDNERPAHAVWLAPFELASRPVTQGEFLAFMADDGYRRPELWLSDGWDACMREGWQAPLYWWRDAQGAWQTYMLHGEQAPEPHVPVMHLSYYEADAYARWAGARLPTEQEWECAARAGLAAGSGEVWEWTASAYLPYPGFRQAAGAVGEYNGKFMINQMVLRGGSMATPSGHVRPTYRNFFNPAARWQFSGLRLARDSARGEQVCSPAPA</sequence>
<dbReference type="PANTHER" id="PTHR23150:SF36">
    <property type="entry name" value="HERCYNINE OXYGENASE"/>
    <property type="match status" value="1"/>
</dbReference>
<comment type="pathway">
    <text evidence="3">Amino-acid biosynthesis; ergothioneine biosynthesis.</text>
</comment>
<evidence type="ECO:0000313" key="6">
    <source>
        <dbReference type="EMBL" id="SMC17942.1"/>
    </source>
</evidence>
<dbReference type="InterPro" id="IPR017806">
    <property type="entry name" value="EgtB"/>
</dbReference>
<dbReference type="InterPro" id="IPR034660">
    <property type="entry name" value="DinB/YfiT-like"/>
</dbReference>
<evidence type="ECO:0000259" key="4">
    <source>
        <dbReference type="Pfam" id="PF03781"/>
    </source>
</evidence>
<dbReference type="InterPro" id="IPR051043">
    <property type="entry name" value="Sulfatase_Mod_Factor_Kinase"/>
</dbReference>
<name>A0A1W1X1X9_9NEIS</name>
<dbReference type="PANTHER" id="PTHR23150">
    <property type="entry name" value="SULFATASE MODIFYING FACTOR 1, 2"/>
    <property type="match status" value="1"/>
</dbReference>
<dbReference type="InterPro" id="IPR042095">
    <property type="entry name" value="SUMF_sf"/>
</dbReference>
<protein>
    <submittedName>
        <fullName evidence="6">Ergothioneine biosynthesis protein EgtB</fullName>
    </submittedName>
</protein>
<dbReference type="Pfam" id="PF12867">
    <property type="entry name" value="DinB_2"/>
    <property type="match status" value="1"/>
</dbReference>
<feature type="domain" description="Sulfatase-modifying factor enzyme-like" evidence="4">
    <location>
        <begin position="184"/>
        <end position="322"/>
    </location>
</feature>
<keyword evidence="1" id="KW-0560">Oxidoreductase</keyword>
<dbReference type="SUPFAM" id="SSF109854">
    <property type="entry name" value="DinB/YfiT-like putative metalloenzymes"/>
    <property type="match status" value="1"/>
</dbReference>
<dbReference type="Pfam" id="PF03781">
    <property type="entry name" value="FGE-sulfatase"/>
    <property type="match status" value="1"/>
</dbReference>
<gene>
    <name evidence="6" type="ORF">SAMN02745857_00436</name>
</gene>
<dbReference type="Gene3D" id="3.90.1580.10">
    <property type="entry name" value="paralog of FGE (formylglycine-generating enzyme)"/>
    <property type="match status" value="2"/>
</dbReference>
<accession>A0A1W1X1X9</accession>